<dbReference type="RefSeq" id="WP_210024635.1">
    <property type="nucleotide sequence ID" value="NZ_JAGINU010000001.1"/>
</dbReference>
<dbReference type="Proteomes" id="UP001519295">
    <property type="component" value="Unassembled WGS sequence"/>
</dbReference>
<dbReference type="CDD" id="cd03454">
    <property type="entry name" value="YdeM"/>
    <property type="match status" value="1"/>
</dbReference>
<dbReference type="PANTHER" id="PTHR43664">
    <property type="entry name" value="MONOAMINE OXIDASE-RELATED"/>
    <property type="match status" value="1"/>
</dbReference>
<reference evidence="3 4" key="1">
    <citation type="submission" date="2021-03" db="EMBL/GenBank/DDBJ databases">
        <title>Sequencing the genomes of 1000 actinobacteria strains.</title>
        <authorList>
            <person name="Klenk H.-P."/>
        </authorList>
    </citation>
    <scope>NUCLEOTIDE SEQUENCE [LARGE SCALE GENOMIC DNA]</scope>
    <source>
        <strain evidence="3 4">DSM 45256</strain>
    </source>
</reference>
<comment type="caution">
    <text evidence="3">The sequence shown here is derived from an EMBL/GenBank/DDBJ whole genome shotgun (WGS) entry which is preliminary data.</text>
</comment>
<dbReference type="InterPro" id="IPR052342">
    <property type="entry name" value="MCH/BMMD"/>
</dbReference>
<dbReference type="Gene3D" id="3.10.129.10">
    <property type="entry name" value="Hotdog Thioesterase"/>
    <property type="match status" value="1"/>
</dbReference>
<gene>
    <name evidence="3" type="ORF">JOF36_000305</name>
</gene>
<name>A0ABS4VL16_9PSEU</name>
<dbReference type="InterPro" id="IPR002539">
    <property type="entry name" value="MaoC-like_dom"/>
</dbReference>
<keyword evidence="4" id="KW-1185">Reference proteome</keyword>
<sequence>MTAPKPTRDGVWLDDLVEGAAYTTDTYELTTEAIIAFARDFDPQPFHTDAEAARGTFFDGLVASGWHTAAITMRLVVTSGPPIATGIVGGGGDIAWPTATRAGDVLRVELAIKEIRRSRSRPEQAWVVVEQQTLNQHDEVRQATTARLLAWQRPSSS</sequence>
<evidence type="ECO:0000313" key="4">
    <source>
        <dbReference type="Proteomes" id="UP001519295"/>
    </source>
</evidence>
<dbReference type="Pfam" id="PF01575">
    <property type="entry name" value="MaoC_dehydratas"/>
    <property type="match status" value="1"/>
</dbReference>
<organism evidence="3 4">
    <name type="scientific">Pseudonocardia parietis</name>
    <dbReference type="NCBI Taxonomy" id="570936"/>
    <lineage>
        <taxon>Bacteria</taxon>
        <taxon>Bacillati</taxon>
        <taxon>Actinomycetota</taxon>
        <taxon>Actinomycetes</taxon>
        <taxon>Pseudonocardiales</taxon>
        <taxon>Pseudonocardiaceae</taxon>
        <taxon>Pseudonocardia</taxon>
    </lineage>
</organism>
<dbReference type="PANTHER" id="PTHR43664:SF1">
    <property type="entry name" value="BETA-METHYLMALYL-COA DEHYDRATASE"/>
    <property type="match status" value="1"/>
</dbReference>
<accession>A0ABS4VL16</accession>
<evidence type="ECO:0000259" key="2">
    <source>
        <dbReference type="Pfam" id="PF01575"/>
    </source>
</evidence>
<proteinExistence type="inferred from homology"/>
<dbReference type="SUPFAM" id="SSF54637">
    <property type="entry name" value="Thioesterase/thiol ester dehydrase-isomerase"/>
    <property type="match status" value="1"/>
</dbReference>
<dbReference type="InterPro" id="IPR029069">
    <property type="entry name" value="HotDog_dom_sf"/>
</dbReference>
<dbReference type="EMBL" id="JAGINU010000001">
    <property type="protein sequence ID" value="MBP2364609.1"/>
    <property type="molecule type" value="Genomic_DNA"/>
</dbReference>
<comment type="similarity">
    <text evidence="1">Belongs to the enoyl-CoA hydratase/isomerase family.</text>
</comment>
<evidence type="ECO:0000313" key="3">
    <source>
        <dbReference type="EMBL" id="MBP2364609.1"/>
    </source>
</evidence>
<evidence type="ECO:0000256" key="1">
    <source>
        <dbReference type="ARBA" id="ARBA00005254"/>
    </source>
</evidence>
<protein>
    <submittedName>
        <fullName evidence="3">Acyl dehydratase</fullName>
    </submittedName>
</protein>
<feature type="domain" description="MaoC-like" evidence="2">
    <location>
        <begin position="23"/>
        <end position="121"/>
    </location>
</feature>